<dbReference type="Pfam" id="PF00158">
    <property type="entry name" value="Sigma54_activat"/>
    <property type="match status" value="1"/>
</dbReference>
<dbReference type="AlphaFoldDB" id="A0A1L8RF28"/>
<dbReference type="InterPro" id="IPR025943">
    <property type="entry name" value="Sigma_54_int_dom_ATP-bd_2"/>
</dbReference>
<dbReference type="InterPro" id="IPR027417">
    <property type="entry name" value="P-loop_NTPase"/>
</dbReference>
<keyword evidence="9" id="KW-1185">Reference proteome</keyword>
<evidence type="ECO:0000256" key="3">
    <source>
        <dbReference type="ARBA" id="ARBA00022840"/>
    </source>
</evidence>
<dbReference type="InterPro" id="IPR011608">
    <property type="entry name" value="PRD"/>
</dbReference>
<dbReference type="CDD" id="cd00009">
    <property type="entry name" value="AAA"/>
    <property type="match status" value="1"/>
</dbReference>
<proteinExistence type="predicted"/>
<evidence type="ECO:0000313" key="9">
    <source>
        <dbReference type="Proteomes" id="UP000181884"/>
    </source>
</evidence>
<dbReference type="InterPro" id="IPR002078">
    <property type="entry name" value="Sigma_54_int"/>
</dbReference>
<dbReference type="Gene3D" id="3.40.50.300">
    <property type="entry name" value="P-loop containing nucleotide triphosphate hydrolases"/>
    <property type="match status" value="1"/>
</dbReference>
<dbReference type="Pfam" id="PF00874">
    <property type="entry name" value="PRD"/>
    <property type="match status" value="1"/>
</dbReference>
<dbReference type="SUPFAM" id="SSF63520">
    <property type="entry name" value="PTS-regulatory domain, PRD"/>
    <property type="match status" value="1"/>
</dbReference>
<dbReference type="EMBL" id="JXKH01000004">
    <property type="protein sequence ID" value="OJG18368.1"/>
    <property type="molecule type" value="Genomic_DNA"/>
</dbReference>
<dbReference type="GO" id="GO:0016020">
    <property type="term" value="C:membrane"/>
    <property type="evidence" value="ECO:0007669"/>
    <property type="project" value="InterPro"/>
</dbReference>
<evidence type="ECO:0000256" key="1">
    <source>
        <dbReference type="ARBA" id="ARBA00022679"/>
    </source>
</evidence>
<dbReference type="STRING" id="214095.RU97_GL001765"/>
<keyword evidence="3" id="KW-0067">ATP-binding</keyword>
<reference evidence="8 9" key="1">
    <citation type="submission" date="2014-12" db="EMBL/GenBank/DDBJ databases">
        <title>Draft genome sequences of 29 type strains of Enterococci.</title>
        <authorList>
            <person name="Zhong Z."/>
            <person name="Sun Z."/>
            <person name="Liu W."/>
            <person name="Zhang W."/>
            <person name="Zhang H."/>
        </authorList>
    </citation>
    <scope>NUCLEOTIDE SEQUENCE [LARGE SCALE GENOMIC DNA]</scope>
    <source>
        <strain evidence="8 9">DSM 17029</strain>
    </source>
</reference>
<dbReference type="SMART" id="SM00382">
    <property type="entry name" value="AAA"/>
    <property type="match status" value="1"/>
</dbReference>
<keyword evidence="4" id="KW-0238">DNA-binding</keyword>
<feature type="domain" description="PRD" evidence="7">
    <location>
        <begin position="438"/>
        <end position="546"/>
    </location>
</feature>
<gene>
    <name evidence="8" type="ORF">RU97_GL001765</name>
</gene>
<organism evidence="8 9">
    <name type="scientific">Enterococcus canis</name>
    <dbReference type="NCBI Taxonomy" id="214095"/>
    <lineage>
        <taxon>Bacteria</taxon>
        <taxon>Bacillati</taxon>
        <taxon>Bacillota</taxon>
        <taxon>Bacilli</taxon>
        <taxon>Lactobacillales</taxon>
        <taxon>Enterococcaceae</taxon>
        <taxon>Enterococcus</taxon>
    </lineage>
</organism>
<dbReference type="GO" id="GO:0003677">
    <property type="term" value="F:DNA binding"/>
    <property type="evidence" value="ECO:0007669"/>
    <property type="project" value="UniProtKB-KW"/>
</dbReference>
<dbReference type="SUPFAM" id="SSF53062">
    <property type="entry name" value="PTS system fructose IIA component-like"/>
    <property type="match status" value="1"/>
</dbReference>
<dbReference type="InterPro" id="IPR004701">
    <property type="entry name" value="PTS_EIIA_man-typ"/>
</dbReference>
<dbReference type="PROSITE" id="PS00676">
    <property type="entry name" value="SIGMA54_INTERACT_2"/>
    <property type="match status" value="1"/>
</dbReference>
<dbReference type="GO" id="GO:0009401">
    <property type="term" value="P:phosphoenolpyruvate-dependent sugar phosphotransferase system"/>
    <property type="evidence" value="ECO:0007669"/>
    <property type="project" value="InterPro"/>
</dbReference>
<dbReference type="SUPFAM" id="SSF46785">
    <property type="entry name" value="Winged helix' DNA-binding domain"/>
    <property type="match status" value="1"/>
</dbReference>
<dbReference type="PANTHER" id="PTHR32071:SF38">
    <property type="entry name" value="PSP OPERON TRANSCRIPTIONAL ACTIVATOR"/>
    <property type="match status" value="1"/>
</dbReference>
<dbReference type="GO" id="GO:0005524">
    <property type="term" value="F:ATP binding"/>
    <property type="evidence" value="ECO:0007669"/>
    <property type="project" value="UniProtKB-KW"/>
</dbReference>
<dbReference type="InterPro" id="IPR036390">
    <property type="entry name" value="WH_DNA-bd_sf"/>
</dbReference>
<dbReference type="SUPFAM" id="SSF52540">
    <property type="entry name" value="P-loop containing nucleoside triphosphate hydrolases"/>
    <property type="match status" value="1"/>
</dbReference>
<dbReference type="Gene3D" id="1.10.1790.10">
    <property type="entry name" value="PRD domain"/>
    <property type="match status" value="1"/>
</dbReference>
<evidence type="ECO:0000259" key="5">
    <source>
        <dbReference type="PROSITE" id="PS50045"/>
    </source>
</evidence>
<dbReference type="Gene3D" id="3.40.50.510">
    <property type="entry name" value="Phosphotransferase system, mannose-type IIA component"/>
    <property type="match status" value="1"/>
</dbReference>
<dbReference type="GO" id="GO:0016740">
    <property type="term" value="F:transferase activity"/>
    <property type="evidence" value="ECO:0007669"/>
    <property type="project" value="UniProtKB-KW"/>
</dbReference>
<accession>A0A1L8RF28</accession>
<dbReference type="InterPro" id="IPR003593">
    <property type="entry name" value="AAA+_ATPase"/>
</dbReference>
<dbReference type="PROSITE" id="PS51372">
    <property type="entry name" value="PRD_2"/>
    <property type="match status" value="1"/>
</dbReference>
<dbReference type="Pfam" id="PF03610">
    <property type="entry name" value="EIIA-man"/>
    <property type="match status" value="1"/>
</dbReference>
<dbReference type="RefSeq" id="WP_071858953.1">
    <property type="nucleotide sequence ID" value="NZ_JXKH01000004.1"/>
</dbReference>
<evidence type="ECO:0000259" key="7">
    <source>
        <dbReference type="PROSITE" id="PS51372"/>
    </source>
</evidence>
<dbReference type="InterPro" id="IPR036662">
    <property type="entry name" value="PTS_EIIA_man-typ_sf"/>
</dbReference>
<comment type="caution">
    <text evidence="8">The sequence shown here is derived from an EMBL/GenBank/DDBJ whole genome shotgun (WGS) entry which is preliminary data.</text>
</comment>
<name>A0A1L8RF28_9ENTE</name>
<feature type="domain" description="Sigma-54 factor interaction" evidence="5">
    <location>
        <begin position="88"/>
        <end position="320"/>
    </location>
</feature>
<dbReference type="PROSITE" id="PS50045">
    <property type="entry name" value="SIGMA54_INTERACT_4"/>
    <property type="match status" value="1"/>
</dbReference>
<evidence type="ECO:0000259" key="6">
    <source>
        <dbReference type="PROSITE" id="PS51096"/>
    </source>
</evidence>
<protein>
    <submittedName>
        <fullName evidence="8">Uncharacterized protein</fullName>
    </submittedName>
</protein>
<sequence>MNRIEEVLQELARLGTAKSGVTAQMLSEVLQVERSNISRILNQLAEEGRCRKKKSRPVLFFPLESTEKNTARKSKPSVSQEATKFDLFEAENPSLSKQIEQGKAAILYPPHGMHTLILGKTGVGKSLFARLLYTFGQECGHLPSAAPLIEFNCADYANNPQLLLTNLFGVEKGAYTGAETEKPGLLAQADGGILFLDEIHRLPPEGQEMLFTFIDRGVYKPLGAVKEATAQVMLIGTTTEKKEVLLSTMLRRMPMVIDIPTLGERSLEERLMLFDRLVMSEVNKLNLPVRFSLNAIKSFLGYTCAGNVGQFKADICVVLAKAYAKYLTAAQKPQQMHLATADLPEHIQQGLLNTQIHRQLWRYFEELATDHYTYLPAEEGRAKALSDNVYTRLATTFQDLEEQNVSFAQIQREMETDLFRYFERYPERRLLESDLLALIPQEELQQIRQLIALAETKLARRFSDKCQHAIAIHLFNLIEQIKAGSYWAREDRDQGNSLQLEHPHIWQVAQQCQKQLTERYQITLPTNETAYLGMLFCYDELSQKTQEQVEIIVIAHGTHTASSMSQAANELLCEPCTIGLDAALDQTPQEILDELRHYLSAKEEQQDLLLLVDMGSLTNFAPVIQEEFGIQVKAIPLVSTMHVIEAGRKSLLHYSLDEIYRDTLKIQEYQQLIQEKQAPKEKPLAVIALCLSGKGTALTIKEVLHKQLQLGQQGIEVIPVNLAGKGTANYRIHKIQETYQVICVVSSLPIQVDLPTFDFFELIALKDFTQLQRVVGEAVIYRDMLETAQSYYGELPLAEVIPLIYRFNEEVQACLDQPFNTSELTGLAFHILGMLLKDRRQEVFPPFEDEAGIIANHPLFVSQIKTTFQQFFGTFFRHLDDNQMNYVAYAYLRKAAQTELVYQ</sequence>
<keyword evidence="1" id="KW-0808">Transferase</keyword>
<feature type="domain" description="PTS EIIA type-4" evidence="6">
    <location>
        <begin position="548"/>
        <end position="673"/>
    </location>
</feature>
<dbReference type="InterPro" id="IPR036634">
    <property type="entry name" value="PRD_sf"/>
</dbReference>
<dbReference type="PROSITE" id="PS51096">
    <property type="entry name" value="PTS_EIIA_TYPE_4"/>
    <property type="match status" value="1"/>
</dbReference>
<dbReference type="GO" id="GO:0006355">
    <property type="term" value="P:regulation of DNA-templated transcription"/>
    <property type="evidence" value="ECO:0007669"/>
    <property type="project" value="InterPro"/>
</dbReference>
<evidence type="ECO:0000313" key="8">
    <source>
        <dbReference type="EMBL" id="OJG18368.1"/>
    </source>
</evidence>
<dbReference type="Proteomes" id="UP000181884">
    <property type="component" value="Unassembled WGS sequence"/>
</dbReference>
<dbReference type="PANTHER" id="PTHR32071">
    <property type="entry name" value="TRANSCRIPTIONAL REGULATORY PROTEIN"/>
    <property type="match status" value="1"/>
</dbReference>
<evidence type="ECO:0000256" key="4">
    <source>
        <dbReference type="ARBA" id="ARBA00023125"/>
    </source>
</evidence>
<keyword evidence="2" id="KW-0547">Nucleotide-binding</keyword>
<evidence type="ECO:0000256" key="2">
    <source>
        <dbReference type="ARBA" id="ARBA00022741"/>
    </source>
</evidence>